<dbReference type="PANTHER" id="PTHR23416:SF23">
    <property type="entry name" value="ACETYLTRANSFERASE C18B11.09C-RELATED"/>
    <property type="match status" value="1"/>
</dbReference>
<comment type="caution">
    <text evidence="3">The sequence shown here is derived from an EMBL/GenBank/DDBJ whole genome shotgun (WGS) entry which is preliminary data.</text>
</comment>
<reference evidence="3 4" key="1">
    <citation type="submission" date="2019-07" db="EMBL/GenBank/DDBJ databases">
        <title>Whole genome shotgun sequence of Chitinophaga cymbidii NBRC 109752.</title>
        <authorList>
            <person name="Hosoyama A."/>
            <person name="Uohara A."/>
            <person name="Ohji S."/>
            <person name="Ichikawa N."/>
        </authorList>
    </citation>
    <scope>NUCLEOTIDE SEQUENCE [LARGE SCALE GENOMIC DNA]</scope>
    <source>
        <strain evidence="3 4">NBRC 109752</strain>
    </source>
</reference>
<protein>
    <submittedName>
        <fullName evidence="3">Colanic acid biosynthesis acetyltransferase WcaF</fullName>
    </submittedName>
</protein>
<evidence type="ECO:0000313" key="3">
    <source>
        <dbReference type="EMBL" id="GEP95491.1"/>
    </source>
</evidence>
<comment type="similarity">
    <text evidence="1">Belongs to the transferase hexapeptide repeat family.</text>
</comment>
<dbReference type="Gene3D" id="2.160.10.10">
    <property type="entry name" value="Hexapeptide repeat proteins"/>
    <property type="match status" value="1"/>
</dbReference>
<organism evidence="3 4">
    <name type="scientific">Chitinophaga cymbidii</name>
    <dbReference type="NCBI Taxonomy" id="1096750"/>
    <lineage>
        <taxon>Bacteria</taxon>
        <taxon>Pseudomonadati</taxon>
        <taxon>Bacteroidota</taxon>
        <taxon>Chitinophagia</taxon>
        <taxon>Chitinophagales</taxon>
        <taxon>Chitinophagaceae</taxon>
        <taxon>Chitinophaga</taxon>
    </lineage>
</organism>
<gene>
    <name evidence="3" type="ORF">CCY01nite_17510</name>
</gene>
<dbReference type="GO" id="GO:0008374">
    <property type="term" value="F:O-acyltransferase activity"/>
    <property type="evidence" value="ECO:0007669"/>
    <property type="project" value="TreeGrafter"/>
</dbReference>
<dbReference type="GO" id="GO:0005829">
    <property type="term" value="C:cytosol"/>
    <property type="evidence" value="ECO:0007669"/>
    <property type="project" value="TreeGrafter"/>
</dbReference>
<dbReference type="Proteomes" id="UP000321436">
    <property type="component" value="Unassembled WGS sequence"/>
</dbReference>
<dbReference type="RefSeq" id="WP_146859781.1">
    <property type="nucleotide sequence ID" value="NZ_BKAU01000001.1"/>
</dbReference>
<dbReference type="InterPro" id="IPR011004">
    <property type="entry name" value="Trimer_LpxA-like_sf"/>
</dbReference>
<keyword evidence="4" id="KW-1185">Reference proteome</keyword>
<evidence type="ECO:0000256" key="1">
    <source>
        <dbReference type="ARBA" id="ARBA00007274"/>
    </source>
</evidence>
<evidence type="ECO:0000313" key="4">
    <source>
        <dbReference type="Proteomes" id="UP000321436"/>
    </source>
</evidence>
<name>A0A512RIG4_9BACT</name>
<dbReference type="EMBL" id="BKAU01000001">
    <property type="protein sequence ID" value="GEP95491.1"/>
    <property type="molecule type" value="Genomic_DNA"/>
</dbReference>
<dbReference type="InterPro" id="IPR051159">
    <property type="entry name" value="Hexapeptide_acetyltransf"/>
</dbReference>
<dbReference type="AlphaFoldDB" id="A0A512RIG4"/>
<dbReference type="OrthoDB" id="9814490at2"/>
<dbReference type="SUPFAM" id="SSF51161">
    <property type="entry name" value="Trimeric LpxA-like enzymes"/>
    <property type="match status" value="1"/>
</dbReference>
<sequence>MQDFIQPLTKQVDNGVHPGHKKVKTDLSSFRTGDYVAGPKWKVLAWYFVNYYVLNSAFPWPYGLKSGLLRLFGAKVGKGLVIKTKVRIKNPWRLSIGDHCWIGESVWIDNLENVTIGDNVCLSQGALLLTGNHDYTRSDFPYRLGGITLEDGVWIGAQSVVCPGVRCGSHAILTVNSVATKKLEPWRVYAGNPAAAVRERVMKNEEHD</sequence>
<dbReference type="CDD" id="cd05825">
    <property type="entry name" value="LbH_wcaF_like"/>
    <property type="match status" value="1"/>
</dbReference>
<accession>A0A512RIG4</accession>
<evidence type="ECO:0000256" key="2">
    <source>
        <dbReference type="ARBA" id="ARBA00022679"/>
    </source>
</evidence>
<keyword evidence="2 3" id="KW-0808">Transferase</keyword>
<dbReference type="NCBIfam" id="NF007797">
    <property type="entry name" value="PRK10502.1"/>
    <property type="match status" value="1"/>
</dbReference>
<dbReference type="PANTHER" id="PTHR23416">
    <property type="entry name" value="SIALIC ACID SYNTHASE-RELATED"/>
    <property type="match status" value="1"/>
</dbReference>
<proteinExistence type="inferred from homology"/>